<feature type="signal peptide" evidence="1">
    <location>
        <begin position="1"/>
        <end position="22"/>
    </location>
</feature>
<dbReference type="Pfam" id="PF12215">
    <property type="entry name" value="Glyco_hydr_116N"/>
    <property type="match status" value="1"/>
</dbReference>
<protein>
    <recommendedName>
        <fullName evidence="6">Glycosyl-hydrolase family 116 catalytic region domain-containing protein</fullName>
    </recommendedName>
</protein>
<evidence type="ECO:0000259" key="3">
    <source>
        <dbReference type="Pfam" id="PF12215"/>
    </source>
</evidence>
<sequence precursor="true">MYPQARLQVVLAVCLLAPAAFAVDPGTLYRNTIPKDKQLDPAWVQSLTERGHALDTGIAGSKRDDSLKFIGMPVGGIGCGTVYLSGDGRLYVWDIWSQGYAGVLPNTTESPMGFPGGTRTGHVNAASGSSYLNPPTFERFTPDFSQGFGIRFQDGSLKEFNAGGWESVEFTGKWPIGTVSYKDSTSPIDAELKAYSPFIPLSLDDSTMPVTVLSYRLTNVSDQPVSAELVGWLENISTVAVADQQGAFQSDPRFTSVSHHCEMQLPAGRGKNAGLPPSVHKGTMAMSYLGAGKQTVVEQIPGIAANVVLESGQSQEFTFLVSWHFPVVRVREQLKDPLVAYKNEYASRFKDALAVAHHVAKNFERLSSQTLQWVDTWNDSTLPQWLLDRTMATADTLQTANCFLLADGNGGRFWAWEGIGVCHGTCTHVWHYAQGMARLFPSLERNLREKTDFGFAQLPNGAVPFRGTIDGAEGGGIAIDGQCGTVLRSYREHLLSADDSFLKTNWPKIKLALEYLIDFDRNDGDFDGLLDGKQHNTLDASWYGKVHAISSLYLASLRSGEEMAKRVGDTEFETLCRGLYEKGSKGIETLYNGEYYVQEEDPNHPEAIGVGPGVYIDQVIGQFWANQLGLGRLYNAEHMQSALNSLWKHNFVPDVGTFRETFREGRFYAWTGDAGLIMCTWPNGGLRENFRNHRPYRYFNECMSGFEYQAAAHMVAEGTPQLVRQGLAVTRAIHDRYRPEARNPYNEIECSDHYARAMASYAVFLASCGFVYDGPAAMIGFDPVIGPENFRAPFTAAQGWGSFSQTIDGGKMTAELDVHWGSLSLKTLRLNPRDSKIKEATVTLGGKKLNVKLVRNEIGVSVELAEMVSISPGQVLAVELR</sequence>
<dbReference type="InterPro" id="IPR024462">
    <property type="entry name" value="GH116_N"/>
</dbReference>
<gene>
    <name evidence="4" type="ORF">Q31b_17370</name>
</gene>
<reference evidence="4 5" key="1">
    <citation type="submission" date="2019-02" db="EMBL/GenBank/DDBJ databases">
        <title>Deep-cultivation of Planctomycetes and their phenomic and genomic characterization uncovers novel biology.</title>
        <authorList>
            <person name="Wiegand S."/>
            <person name="Jogler M."/>
            <person name="Boedeker C."/>
            <person name="Pinto D."/>
            <person name="Vollmers J."/>
            <person name="Rivas-Marin E."/>
            <person name="Kohn T."/>
            <person name="Peeters S.H."/>
            <person name="Heuer A."/>
            <person name="Rast P."/>
            <person name="Oberbeckmann S."/>
            <person name="Bunk B."/>
            <person name="Jeske O."/>
            <person name="Meyerdierks A."/>
            <person name="Storesund J.E."/>
            <person name="Kallscheuer N."/>
            <person name="Luecker S."/>
            <person name="Lage O.M."/>
            <person name="Pohl T."/>
            <person name="Merkel B.J."/>
            <person name="Hornburger P."/>
            <person name="Mueller R.-W."/>
            <person name="Bruemmer F."/>
            <person name="Labrenz M."/>
            <person name="Spormann A.M."/>
            <person name="Op Den Camp H."/>
            <person name="Overmann J."/>
            <person name="Amann R."/>
            <person name="Jetten M.S.M."/>
            <person name="Mascher T."/>
            <person name="Medema M.H."/>
            <person name="Devos D.P."/>
            <person name="Kaster A.-K."/>
            <person name="Ovreas L."/>
            <person name="Rohde M."/>
            <person name="Galperin M.Y."/>
            <person name="Jogler C."/>
        </authorList>
    </citation>
    <scope>NUCLEOTIDE SEQUENCE [LARGE SCALE GENOMIC DNA]</scope>
    <source>
        <strain evidence="4 5">Q31b</strain>
    </source>
</reference>
<feature type="domain" description="Glycosyl-hydrolase family 116 N-terminal" evidence="3">
    <location>
        <begin position="71"/>
        <end position="247"/>
    </location>
</feature>
<proteinExistence type="predicted"/>
<name>A0A5C6E908_9BACT</name>
<dbReference type="PANTHER" id="PTHR12654">
    <property type="entry name" value="BILE ACID BETA-GLUCOSIDASE-RELATED"/>
    <property type="match status" value="1"/>
</dbReference>
<evidence type="ECO:0000313" key="5">
    <source>
        <dbReference type="Proteomes" id="UP000315471"/>
    </source>
</evidence>
<dbReference type="SUPFAM" id="SSF48208">
    <property type="entry name" value="Six-hairpin glycosidases"/>
    <property type="match status" value="1"/>
</dbReference>
<feature type="domain" description="Glycosyl-hydrolase family 116 catalytic region" evidence="2">
    <location>
        <begin position="480"/>
        <end position="762"/>
    </location>
</feature>
<dbReference type="Proteomes" id="UP000315471">
    <property type="component" value="Unassembled WGS sequence"/>
</dbReference>
<comment type="caution">
    <text evidence="4">The sequence shown here is derived from an EMBL/GenBank/DDBJ whole genome shotgun (WGS) entry which is preliminary data.</text>
</comment>
<dbReference type="AlphaFoldDB" id="A0A5C6E908"/>
<keyword evidence="5" id="KW-1185">Reference proteome</keyword>
<dbReference type="InterPro" id="IPR006775">
    <property type="entry name" value="GH116_catalytic"/>
</dbReference>
<evidence type="ECO:0000313" key="4">
    <source>
        <dbReference type="EMBL" id="TWU44201.1"/>
    </source>
</evidence>
<keyword evidence="1" id="KW-0732">Signal</keyword>
<dbReference type="InterPro" id="IPR008928">
    <property type="entry name" value="6-hairpin_glycosidase_sf"/>
</dbReference>
<dbReference type="EMBL" id="SJPY01000002">
    <property type="protein sequence ID" value="TWU44201.1"/>
    <property type="molecule type" value="Genomic_DNA"/>
</dbReference>
<dbReference type="InterPro" id="IPR052566">
    <property type="entry name" value="Non-lysos_glucosylceramidase"/>
</dbReference>
<dbReference type="PANTHER" id="PTHR12654:SF4">
    <property type="entry name" value="PB1 DOMAIN-CONTAINING PROTEIN"/>
    <property type="match status" value="1"/>
</dbReference>
<accession>A0A5C6E908</accession>
<dbReference type="InterPro" id="IPR012341">
    <property type="entry name" value="6hp_glycosidase-like_sf"/>
</dbReference>
<dbReference type="Gene3D" id="1.50.10.10">
    <property type="match status" value="1"/>
</dbReference>
<dbReference type="GO" id="GO:0008422">
    <property type="term" value="F:beta-glucosidase activity"/>
    <property type="evidence" value="ECO:0007669"/>
    <property type="project" value="TreeGrafter"/>
</dbReference>
<dbReference type="Pfam" id="PF04685">
    <property type="entry name" value="DUF608"/>
    <property type="match status" value="1"/>
</dbReference>
<evidence type="ECO:0000256" key="1">
    <source>
        <dbReference type="SAM" id="SignalP"/>
    </source>
</evidence>
<feature type="chain" id="PRO_5022972259" description="Glycosyl-hydrolase family 116 catalytic region domain-containing protein" evidence="1">
    <location>
        <begin position="23"/>
        <end position="881"/>
    </location>
</feature>
<evidence type="ECO:0008006" key="6">
    <source>
        <dbReference type="Google" id="ProtNLM"/>
    </source>
</evidence>
<dbReference type="GO" id="GO:0005975">
    <property type="term" value="P:carbohydrate metabolic process"/>
    <property type="evidence" value="ECO:0007669"/>
    <property type="project" value="InterPro"/>
</dbReference>
<evidence type="ECO:0000259" key="2">
    <source>
        <dbReference type="Pfam" id="PF04685"/>
    </source>
</evidence>
<organism evidence="4 5">
    <name type="scientific">Novipirellula aureliae</name>
    <dbReference type="NCBI Taxonomy" id="2527966"/>
    <lineage>
        <taxon>Bacteria</taxon>
        <taxon>Pseudomonadati</taxon>
        <taxon>Planctomycetota</taxon>
        <taxon>Planctomycetia</taxon>
        <taxon>Pirellulales</taxon>
        <taxon>Pirellulaceae</taxon>
        <taxon>Novipirellula</taxon>
    </lineage>
</organism>